<dbReference type="GO" id="GO:0008237">
    <property type="term" value="F:metallopeptidase activity"/>
    <property type="evidence" value="ECO:0007669"/>
    <property type="project" value="UniProtKB-KW"/>
</dbReference>
<organism evidence="9 10">
    <name type="scientific">Candidatus Ruthenibacterium avium</name>
    <dbReference type="NCBI Taxonomy" id="2838751"/>
    <lineage>
        <taxon>Bacteria</taxon>
        <taxon>Bacillati</taxon>
        <taxon>Bacillota</taxon>
        <taxon>Clostridia</taxon>
        <taxon>Eubacteriales</taxon>
        <taxon>Oscillospiraceae</taxon>
        <taxon>Ruthenibacterium</taxon>
    </lineage>
</organism>
<keyword evidence="3" id="KW-0479">Metal-binding</keyword>
<dbReference type="Gene3D" id="3.40.140.10">
    <property type="entry name" value="Cytidine Deaminase, domain 2"/>
    <property type="match status" value="1"/>
</dbReference>
<evidence type="ECO:0000256" key="4">
    <source>
        <dbReference type="ARBA" id="ARBA00022801"/>
    </source>
</evidence>
<dbReference type="InterPro" id="IPR001405">
    <property type="entry name" value="UPF0758"/>
</dbReference>
<dbReference type="GO" id="GO:0006508">
    <property type="term" value="P:proteolysis"/>
    <property type="evidence" value="ECO:0007669"/>
    <property type="project" value="UniProtKB-KW"/>
</dbReference>
<reference evidence="9" key="1">
    <citation type="journal article" date="2021" name="PeerJ">
        <title>Extensive microbial diversity within the chicken gut microbiome revealed by metagenomics and culture.</title>
        <authorList>
            <person name="Gilroy R."/>
            <person name="Ravi A."/>
            <person name="Getino M."/>
            <person name="Pursley I."/>
            <person name="Horton D.L."/>
            <person name="Alikhan N.F."/>
            <person name="Baker D."/>
            <person name="Gharbi K."/>
            <person name="Hall N."/>
            <person name="Watson M."/>
            <person name="Adriaenssens E.M."/>
            <person name="Foster-Nyarko E."/>
            <person name="Jarju S."/>
            <person name="Secka A."/>
            <person name="Antonio M."/>
            <person name="Oren A."/>
            <person name="Chaudhuri R.R."/>
            <person name="La Ragione R."/>
            <person name="Hildebrand F."/>
            <person name="Pallen M.J."/>
        </authorList>
    </citation>
    <scope>NUCLEOTIDE SEQUENCE</scope>
    <source>
        <strain evidence="9">ChiBcec8-14828</strain>
    </source>
</reference>
<dbReference type="Gene3D" id="1.10.150.20">
    <property type="entry name" value="5' to 3' exonuclease, C-terminal subdomain"/>
    <property type="match status" value="1"/>
</dbReference>
<dbReference type="AlphaFoldDB" id="A0A9D2S1A5"/>
<dbReference type="PROSITE" id="PS50249">
    <property type="entry name" value="MPN"/>
    <property type="match status" value="1"/>
</dbReference>
<name>A0A9D2S1A5_9FIRM</name>
<feature type="domain" description="MPN" evidence="8">
    <location>
        <begin position="101"/>
        <end position="223"/>
    </location>
</feature>
<keyword evidence="6" id="KW-0482">Metalloprotease</keyword>
<protein>
    <submittedName>
        <fullName evidence="9">DNA repair protein RadC</fullName>
    </submittedName>
</protein>
<dbReference type="InterPro" id="IPR025657">
    <property type="entry name" value="RadC_JAB"/>
</dbReference>
<sequence length="230" mass="25892">MGEHDAHRQRMYQRFLNEGLSHFAEHEALEFLLYLAHARGDTNGLAHRLIERFGSLSLVLDAPEEELQQVKGVGKTTAVVLKFIPQMCGYYLNNRIDERIVLDTPEKTAEYLMPKFFGKMTECVCMVPMDDKKRPMGCIFLSEGIVNGAPISVAQMVKEAVRTHASTILLAHNHPRGLPLPSSDDIGTTIAVSRALEVVNIRLTDHLIIADNDYCSMRRHYPNAFRSDGL</sequence>
<dbReference type="PANTHER" id="PTHR30471:SF3">
    <property type="entry name" value="UPF0758 PROTEIN YEES-RELATED"/>
    <property type="match status" value="1"/>
</dbReference>
<dbReference type="NCBIfam" id="TIGR00608">
    <property type="entry name" value="radc"/>
    <property type="match status" value="1"/>
</dbReference>
<reference evidence="9" key="2">
    <citation type="submission" date="2021-04" db="EMBL/GenBank/DDBJ databases">
        <authorList>
            <person name="Gilroy R."/>
        </authorList>
    </citation>
    <scope>NUCLEOTIDE SEQUENCE</scope>
    <source>
        <strain evidence="9">ChiBcec8-14828</strain>
    </source>
</reference>
<evidence type="ECO:0000259" key="8">
    <source>
        <dbReference type="PROSITE" id="PS50249"/>
    </source>
</evidence>
<evidence type="ECO:0000256" key="5">
    <source>
        <dbReference type="ARBA" id="ARBA00022833"/>
    </source>
</evidence>
<dbReference type="PANTHER" id="PTHR30471">
    <property type="entry name" value="DNA REPAIR PROTEIN RADC"/>
    <property type="match status" value="1"/>
</dbReference>
<accession>A0A9D2S1A5</accession>
<proteinExistence type="inferred from homology"/>
<dbReference type="Proteomes" id="UP000824209">
    <property type="component" value="Unassembled WGS sequence"/>
</dbReference>
<evidence type="ECO:0000256" key="1">
    <source>
        <dbReference type="ARBA" id="ARBA00010243"/>
    </source>
</evidence>
<dbReference type="SUPFAM" id="SSF47781">
    <property type="entry name" value="RuvA domain 2-like"/>
    <property type="match status" value="1"/>
</dbReference>
<comment type="similarity">
    <text evidence="1 7">Belongs to the UPF0758 family.</text>
</comment>
<keyword evidence="4" id="KW-0378">Hydrolase</keyword>
<evidence type="ECO:0000256" key="6">
    <source>
        <dbReference type="ARBA" id="ARBA00023049"/>
    </source>
</evidence>
<evidence type="ECO:0000313" key="10">
    <source>
        <dbReference type="Proteomes" id="UP000824209"/>
    </source>
</evidence>
<dbReference type="GO" id="GO:0046872">
    <property type="term" value="F:metal ion binding"/>
    <property type="evidence" value="ECO:0007669"/>
    <property type="project" value="UniProtKB-KW"/>
</dbReference>
<dbReference type="CDD" id="cd08071">
    <property type="entry name" value="MPN_DUF2466"/>
    <property type="match status" value="1"/>
</dbReference>
<dbReference type="Pfam" id="PF04002">
    <property type="entry name" value="RadC"/>
    <property type="match status" value="1"/>
</dbReference>
<dbReference type="InterPro" id="IPR037518">
    <property type="entry name" value="MPN"/>
</dbReference>
<gene>
    <name evidence="9" type="primary">radC</name>
    <name evidence="9" type="ORF">H9943_04475</name>
</gene>
<keyword evidence="5" id="KW-0862">Zinc</keyword>
<dbReference type="EMBL" id="DWYA01000046">
    <property type="protein sequence ID" value="HJB39634.1"/>
    <property type="molecule type" value="Genomic_DNA"/>
</dbReference>
<evidence type="ECO:0000256" key="7">
    <source>
        <dbReference type="RuleBase" id="RU003797"/>
    </source>
</evidence>
<evidence type="ECO:0000256" key="2">
    <source>
        <dbReference type="ARBA" id="ARBA00022670"/>
    </source>
</evidence>
<evidence type="ECO:0000256" key="3">
    <source>
        <dbReference type="ARBA" id="ARBA00022723"/>
    </source>
</evidence>
<dbReference type="InterPro" id="IPR010994">
    <property type="entry name" value="RuvA_2-like"/>
</dbReference>
<comment type="caution">
    <text evidence="9">The sequence shown here is derived from an EMBL/GenBank/DDBJ whole genome shotgun (WGS) entry which is preliminary data.</text>
</comment>
<keyword evidence="2" id="KW-0645">Protease</keyword>
<evidence type="ECO:0000313" key="9">
    <source>
        <dbReference type="EMBL" id="HJB39634.1"/>
    </source>
</evidence>